<dbReference type="AlphaFoldDB" id="A0A0A8Z5A8"/>
<proteinExistence type="predicted"/>
<evidence type="ECO:0000313" key="1">
    <source>
        <dbReference type="EMBL" id="JAD33981.1"/>
    </source>
</evidence>
<accession>A0A0A8Z5A8</accession>
<sequence length="23" mass="2503">MFTMVTCSCQSYVCTDGLACTTH</sequence>
<reference evidence="1" key="1">
    <citation type="submission" date="2014-09" db="EMBL/GenBank/DDBJ databases">
        <authorList>
            <person name="Magalhaes I.L.F."/>
            <person name="Oliveira U."/>
            <person name="Santos F.R."/>
            <person name="Vidigal T.H.D.A."/>
            <person name="Brescovit A.D."/>
            <person name="Santos A.J."/>
        </authorList>
    </citation>
    <scope>NUCLEOTIDE SEQUENCE</scope>
    <source>
        <tissue evidence="1">Shoot tissue taken approximately 20 cm above the soil surface</tissue>
    </source>
</reference>
<name>A0A0A8Z5A8_ARUDO</name>
<protein>
    <submittedName>
        <fullName evidence="1">Uncharacterized protein</fullName>
    </submittedName>
</protein>
<dbReference type="EMBL" id="GBRH01263914">
    <property type="protein sequence ID" value="JAD33981.1"/>
    <property type="molecule type" value="Transcribed_RNA"/>
</dbReference>
<organism evidence="1">
    <name type="scientific">Arundo donax</name>
    <name type="common">Giant reed</name>
    <name type="synonym">Donax arundinaceus</name>
    <dbReference type="NCBI Taxonomy" id="35708"/>
    <lineage>
        <taxon>Eukaryota</taxon>
        <taxon>Viridiplantae</taxon>
        <taxon>Streptophyta</taxon>
        <taxon>Embryophyta</taxon>
        <taxon>Tracheophyta</taxon>
        <taxon>Spermatophyta</taxon>
        <taxon>Magnoliopsida</taxon>
        <taxon>Liliopsida</taxon>
        <taxon>Poales</taxon>
        <taxon>Poaceae</taxon>
        <taxon>PACMAD clade</taxon>
        <taxon>Arundinoideae</taxon>
        <taxon>Arundineae</taxon>
        <taxon>Arundo</taxon>
    </lineage>
</organism>
<reference evidence="1" key="2">
    <citation type="journal article" date="2015" name="Data Brief">
        <title>Shoot transcriptome of the giant reed, Arundo donax.</title>
        <authorList>
            <person name="Barrero R.A."/>
            <person name="Guerrero F.D."/>
            <person name="Moolhuijzen P."/>
            <person name="Goolsby J.A."/>
            <person name="Tidwell J."/>
            <person name="Bellgard S.E."/>
            <person name="Bellgard M.I."/>
        </authorList>
    </citation>
    <scope>NUCLEOTIDE SEQUENCE</scope>
    <source>
        <tissue evidence="1">Shoot tissue taken approximately 20 cm above the soil surface</tissue>
    </source>
</reference>